<name>A0A917AZ87_HALAA</name>
<dbReference type="SUPFAM" id="SSF50346">
    <property type="entry name" value="PRC-barrel domain"/>
    <property type="match status" value="1"/>
</dbReference>
<dbReference type="Gene3D" id="2.30.30.240">
    <property type="entry name" value="PRC-barrel domain"/>
    <property type="match status" value="1"/>
</dbReference>
<evidence type="ECO:0000313" key="3">
    <source>
        <dbReference type="Proteomes" id="UP000660110"/>
    </source>
</evidence>
<dbReference type="EMBL" id="BMEL01000001">
    <property type="protein sequence ID" value="GGF11651.1"/>
    <property type="molecule type" value="Genomic_DNA"/>
</dbReference>
<dbReference type="InterPro" id="IPR014238">
    <property type="entry name" value="Spore_YlmC/YmxH"/>
</dbReference>
<dbReference type="InterPro" id="IPR011033">
    <property type="entry name" value="PRC_barrel-like_sf"/>
</dbReference>
<protein>
    <recommendedName>
        <fullName evidence="1">PRC-barrel domain-containing protein</fullName>
    </recommendedName>
</protein>
<dbReference type="RefSeq" id="WP_188376152.1">
    <property type="nucleotide sequence ID" value="NZ_BMEL01000001.1"/>
</dbReference>
<dbReference type="InterPro" id="IPR027275">
    <property type="entry name" value="PRC-brl_dom"/>
</dbReference>
<comment type="caution">
    <text evidence="2">The sequence shown here is derived from an EMBL/GenBank/DDBJ whole genome shotgun (WGS) entry which is preliminary data.</text>
</comment>
<evidence type="ECO:0000313" key="2">
    <source>
        <dbReference type="EMBL" id="GGF11651.1"/>
    </source>
</evidence>
<dbReference type="AlphaFoldDB" id="A0A917AZ87"/>
<proteinExistence type="predicted"/>
<dbReference type="Pfam" id="PF05239">
    <property type="entry name" value="PRC"/>
    <property type="match status" value="1"/>
</dbReference>
<accession>A0A917AZ87</accession>
<reference evidence="2" key="1">
    <citation type="journal article" date="2014" name="Int. J. Syst. Evol. Microbiol.">
        <title>Complete genome sequence of Corynebacterium casei LMG S-19264T (=DSM 44701T), isolated from a smear-ripened cheese.</title>
        <authorList>
            <consortium name="US DOE Joint Genome Institute (JGI-PGF)"/>
            <person name="Walter F."/>
            <person name="Albersmeier A."/>
            <person name="Kalinowski J."/>
            <person name="Ruckert C."/>
        </authorList>
    </citation>
    <scope>NUCLEOTIDE SEQUENCE</scope>
    <source>
        <strain evidence="2">CGMCC 1.12153</strain>
    </source>
</reference>
<dbReference type="NCBIfam" id="TIGR02888">
    <property type="entry name" value="spore_YlmC_YmxH"/>
    <property type="match status" value="1"/>
</dbReference>
<keyword evidence="3" id="KW-1185">Reference proteome</keyword>
<dbReference type="PANTHER" id="PTHR40061:SF1">
    <property type="entry name" value="SPORULATION PROTEIN YLMC-RELATED"/>
    <property type="match status" value="1"/>
</dbReference>
<dbReference type="PANTHER" id="PTHR40061">
    <property type="entry name" value="SPORULATION PROTEIN YLMC-RELATED"/>
    <property type="match status" value="1"/>
</dbReference>
<dbReference type="Proteomes" id="UP000660110">
    <property type="component" value="Unassembled WGS sequence"/>
</dbReference>
<feature type="domain" description="PRC-barrel" evidence="1">
    <location>
        <begin position="2"/>
        <end position="75"/>
    </location>
</feature>
<reference evidence="2" key="2">
    <citation type="submission" date="2020-09" db="EMBL/GenBank/DDBJ databases">
        <authorList>
            <person name="Sun Q."/>
            <person name="Zhou Y."/>
        </authorList>
    </citation>
    <scope>NUCLEOTIDE SEQUENCE</scope>
    <source>
        <strain evidence="2">CGMCC 1.12153</strain>
    </source>
</reference>
<evidence type="ECO:0000259" key="1">
    <source>
        <dbReference type="Pfam" id="PF05239"/>
    </source>
</evidence>
<organism evidence="2 3">
    <name type="scientific">Halobacillus andaensis</name>
    <dbReference type="NCBI Taxonomy" id="1176239"/>
    <lineage>
        <taxon>Bacteria</taxon>
        <taxon>Bacillati</taxon>
        <taxon>Bacillota</taxon>
        <taxon>Bacilli</taxon>
        <taxon>Bacillales</taxon>
        <taxon>Bacillaceae</taxon>
        <taxon>Halobacillus</taxon>
    </lineage>
</organism>
<sequence length="98" mass="11112">MKISELQVKDVIAMETGERLGYITDLDIDSQRGQLKGLVLTLKGKAMGLFGKDEEMVIPWNQIVNIGADVILVKKTGYSSRMKDQKFESQDYDRKKSE</sequence>
<gene>
    <name evidence="2" type="primary">ylmC</name>
    <name evidence="2" type="ORF">GCM10010954_07840</name>
</gene>